<dbReference type="EMBL" id="JBHSTQ010000001">
    <property type="protein sequence ID" value="MFC6385267.1"/>
    <property type="molecule type" value="Genomic_DNA"/>
</dbReference>
<comment type="caution">
    <text evidence="1">The sequence shown here is derived from an EMBL/GenBank/DDBJ whole genome shotgun (WGS) entry which is preliminary data.</text>
</comment>
<reference evidence="2" key="1">
    <citation type="journal article" date="2019" name="Int. J. Syst. Evol. Microbiol.">
        <title>The Global Catalogue of Microorganisms (GCM) 10K type strain sequencing project: providing services to taxonomists for standard genome sequencing and annotation.</title>
        <authorList>
            <consortium name="The Broad Institute Genomics Platform"/>
            <consortium name="The Broad Institute Genome Sequencing Center for Infectious Disease"/>
            <person name="Wu L."/>
            <person name="Ma J."/>
        </authorList>
    </citation>
    <scope>NUCLEOTIDE SEQUENCE [LARGE SCALE GENOMIC DNA]</scope>
    <source>
        <strain evidence="2">CCUG 42001</strain>
    </source>
</reference>
<organism evidence="1 2">
    <name type="scientific">Sporolactobacillus kofuensis</name>
    <dbReference type="NCBI Taxonomy" id="269672"/>
    <lineage>
        <taxon>Bacteria</taxon>
        <taxon>Bacillati</taxon>
        <taxon>Bacillota</taxon>
        <taxon>Bacilli</taxon>
        <taxon>Bacillales</taxon>
        <taxon>Sporolactobacillaceae</taxon>
        <taxon>Sporolactobacillus</taxon>
    </lineage>
</organism>
<evidence type="ECO:0000313" key="2">
    <source>
        <dbReference type="Proteomes" id="UP001596267"/>
    </source>
</evidence>
<gene>
    <name evidence="1" type="ORF">ACFP7A_01530</name>
</gene>
<name>A0ABW1W9Q9_9BACL</name>
<evidence type="ECO:0000313" key="1">
    <source>
        <dbReference type="EMBL" id="MFC6385267.1"/>
    </source>
</evidence>
<dbReference type="RefSeq" id="WP_253054463.1">
    <property type="nucleotide sequence ID" value="NZ_JAMXWN010000007.1"/>
</dbReference>
<accession>A0ABW1W9Q9</accession>
<dbReference type="Proteomes" id="UP001596267">
    <property type="component" value="Unassembled WGS sequence"/>
</dbReference>
<sequence>MASSFFDKDPAEEFFSKPKEHTYCKKDVYTNCHKNRCTTCFNGCDETYIEFVESAAHIEHALATAISDTSFQVKMRRENPEKLIELIRVATKKELILQLLMEEVRRGC</sequence>
<proteinExistence type="predicted"/>
<keyword evidence="2" id="KW-1185">Reference proteome</keyword>
<protein>
    <submittedName>
        <fullName evidence="1">Uncharacterized protein</fullName>
    </submittedName>
</protein>